<accession>A0A7T4PC84</accession>
<dbReference type="Gene3D" id="1.10.600.10">
    <property type="entry name" value="Farnesyl Diphosphate Synthase"/>
    <property type="match status" value="1"/>
</dbReference>
<dbReference type="EMBL" id="CP065959">
    <property type="protein sequence ID" value="QQC87472.1"/>
    <property type="molecule type" value="Genomic_DNA"/>
</dbReference>
<dbReference type="AlphaFoldDB" id="A0A7T4PC84"/>
<name>A0A7T4PC84_9ACTN</name>
<feature type="region of interest" description="Disordered" evidence="1">
    <location>
        <begin position="1"/>
        <end position="23"/>
    </location>
</feature>
<gene>
    <name evidence="2" type="ORF">I8755_02890</name>
</gene>
<dbReference type="CDD" id="cd00385">
    <property type="entry name" value="Isoprenoid_Biosyn_C1"/>
    <property type="match status" value="1"/>
</dbReference>
<sequence>MPKWAPYTERSLRSRHAQSPVDATPTFTKEAVLLSEPLPVTPSSSATAEAALARNLPHVRQYVAELLDAYPPQHAQLQSSVSRLVAHGRASPLEHSLPFLVHGAMTGDPAPAVPVAAAHALWWRAANTFDDFADGDAGPHLYGISRGAALTAALECGYALPLRALAAVNAPEAVRNELVGTYLDGWTAASNGQLGDLLIEPERTTPQAILDVYRDKSGAIYAMACAMAARLATGTTRLSGSDAELVAAWHRFGQILGMLAQFRNDEDDLRDGPGEDLRNRTPTYLLVHLLDFLSGQSLQQALAFLRRAPYSAVDREQLRAMMTAPEVLRPYHARLSALREEACALLDDLAPGCPFGSALRARVQAETHFLPAVRGASDGP</sequence>
<protein>
    <submittedName>
        <fullName evidence="2">Polyprenyl synthetase family protein</fullName>
    </submittedName>
</protein>
<evidence type="ECO:0000256" key="1">
    <source>
        <dbReference type="SAM" id="MobiDB-lite"/>
    </source>
</evidence>
<organism evidence="2 3">
    <name type="scientific">Streptomyces alfalfae</name>
    <dbReference type="NCBI Taxonomy" id="1642299"/>
    <lineage>
        <taxon>Bacteria</taxon>
        <taxon>Bacillati</taxon>
        <taxon>Actinomycetota</taxon>
        <taxon>Actinomycetes</taxon>
        <taxon>Kitasatosporales</taxon>
        <taxon>Streptomycetaceae</taxon>
        <taxon>Streptomyces</taxon>
    </lineage>
</organism>
<reference evidence="2 3" key="1">
    <citation type="submission" date="2020-12" db="EMBL/GenBank/DDBJ databases">
        <title>Identification and biosynthesis of polyene macrolides produced by Streptomyces alfalfae Men-myco-93-63.</title>
        <authorList>
            <person name="Liu D."/>
            <person name="Li Y."/>
            <person name="Liu L."/>
            <person name="Han X."/>
            <person name="Shen F."/>
        </authorList>
    </citation>
    <scope>NUCLEOTIDE SEQUENCE [LARGE SCALE GENOMIC DNA]</scope>
    <source>
        <strain evidence="2 3">Men-myco-93-63</strain>
    </source>
</reference>
<evidence type="ECO:0000313" key="3">
    <source>
        <dbReference type="Proteomes" id="UP000596130"/>
    </source>
</evidence>
<evidence type="ECO:0000313" key="2">
    <source>
        <dbReference type="EMBL" id="QQC87472.1"/>
    </source>
</evidence>
<dbReference type="SUPFAM" id="SSF48576">
    <property type="entry name" value="Terpenoid synthases"/>
    <property type="match status" value="1"/>
</dbReference>
<dbReference type="InterPro" id="IPR008949">
    <property type="entry name" value="Isoprenoid_synthase_dom_sf"/>
</dbReference>
<dbReference type="RefSeq" id="WP_198501652.1">
    <property type="nucleotide sequence ID" value="NZ_CP065959.1"/>
</dbReference>
<dbReference type="Proteomes" id="UP000596130">
    <property type="component" value="Chromosome"/>
</dbReference>
<proteinExistence type="predicted"/>